<evidence type="ECO:0000259" key="3">
    <source>
        <dbReference type="Pfam" id="PF00156"/>
    </source>
</evidence>
<dbReference type="SUPFAM" id="SSF53271">
    <property type="entry name" value="PRTase-like"/>
    <property type="match status" value="1"/>
</dbReference>
<name>A0AAU7VZL2_9MICO</name>
<keyword evidence="4" id="KW-0808">Transferase</keyword>
<dbReference type="Pfam" id="PF00156">
    <property type="entry name" value="Pribosyltran"/>
    <property type="match status" value="1"/>
</dbReference>
<keyword evidence="4" id="KW-0328">Glycosyltransferase</keyword>
<reference evidence="4" key="1">
    <citation type="submission" date="2024-06" db="EMBL/GenBank/DDBJ databases">
        <title>Draft genome sequence of Microbacterium sp. strain A8/3-1, isolated from Oxytropis tragacanthoides Fisch. ex DC. Root nodules in the Altai region of Russia.</title>
        <authorList>
            <person name="Sazanova A."/>
            <person name="Guro P."/>
            <person name="Kuznetsova I."/>
            <person name="Belimov A."/>
            <person name="Safronova V."/>
        </authorList>
    </citation>
    <scope>NUCLEOTIDE SEQUENCE</scope>
    <source>
        <strain evidence="4">A8/3-1</strain>
    </source>
</reference>
<dbReference type="InterPro" id="IPR051910">
    <property type="entry name" value="ComF/GntX_DNA_util-trans"/>
</dbReference>
<sequence>MNSTSVLRTLGSEIAAFLLAASCAGCDEPGHLLCRPCGERLTPAPQRVLTPAGLPVHAALGYEGVAARCIRRLKSDGETQIARPLGAALAAVLAPMVSSSTWIVPVPTARSAFRRRGYRVPELLIRRAGQSPQRVLSLVSRPVDQRTLGAKERELNVRGAMRALVAGGGAAAVLVDDVVTTGATLDEAARALRAAGFRVDSAVALAATPRRAGFEGDSSRTHRGHDESHQ</sequence>
<dbReference type="GO" id="GO:0016757">
    <property type="term" value="F:glycosyltransferase activity"/>
    <property type="evidence" value="ECO:0007669"/>
    <property type="project" value="UniProtKB-KW"/>
</dbReference>
<dbReference type="EMBL" id="CP158357">
    <property type="protein sequence ID" value="XBX79677.1"/>
    <property type="molecule type" value="Genomic_DNA"/>
</dbReference>
<evidence type="ECO:0000256" key="1">
    <source>
        <dbReference type="ARBA" id="ARBA00008007"/>
    </source>
</evidence>
<accession>A0AAU7VZL2</accession>
<evidence type="ECO:0000256" key="2">
    <source>
        <dbReference type="SAM" id="MobiDB-lite"/>
    </source>
</evidence>
<dbReference type="CDD" id="cd06223">
    <property type="entry name" value="PRTases_typeI"/>
    <property type="match status" value="1"/>
</dbReference>
<protein>
    <submittedName>
        <fullName evidence="4">Phosphoribosyltransferase family protein</fullName>
    </submittedName>
</protein>
<dbReference type="AlphaFoldDB" id="A0AAU7VZL2"/>
<feature type="domain" description="Phosphoribosyltransferase" evidence="3">
    <location>
        <begin position="169"/>
        <end position="206"/>
    </location>
</feature>
<dbReference type="Gene3D" id="3.40.50.2020">
    <property type="match status" value="1"/>
</dbReference>
<dbReference type="RefSeq" id="WP_350352641.1">
    <property type="nucleotide sequence ID" value="NZ_CP158357.1"/>
</dbReference>
<evidence type="ECO:0000313" key="4">
    <source>
        <dbReference type="EMBL" id="XBX79677.1"/>
    </source>
</evidence>
<feature type="region of interest" description="Disordered" evidence="2">
    <location>
        <begin position="211"/>
        <end position="230"/>
    </location>
</feature>
<comment type="similarity">
    <text evidence="1">Belongs to the ComF/GntX family.</text>
</comment>
<dbReference type="PANTHER" id="PTHR47505:SF1">
    <property type="entry name" value="DNA UTILIZATION PROTEIN YHGH"/>
    <property type="match status" value="1"/>
</dbReference>
<organism evidence="4">
    <name type="scientific">Microbacterium sp. A8/3-1</name>
    <dbReference type="NCBI Taxonomy" id="3160749"/>
    <lineage>
        <taxon>Bacteria</taxon>
        <taxon>Bacillati</taxon>
        <taxon>Actinomycetota</taxon>
        <taxon>Actinomycetes</taxon>
        <taxon>Micrococcales</taxon>
        <taxon>Microbacteriaceae</taxon>
        <taxon>Microbacterium</taxon>
    </lineage>
</organism>
<proteinExistence type="inferred from homology"/>
<dbReference type="InterPro" id="IPR000836">
    <property type="entry name" value="PRTase_dom"/>
</dbReference>
<feature type="compositionally biased region" description="Basic and acidic residues" evidence="2">
    <location>
        <begin position="212"/>
        <end position="230"/>
    </location>
</feature>
<gene>
    <name evidence="4" type="ORF">ABS642_06215</name>
</gene>
<dbReference type="InterPro" id="IPR029057">
    <property type="entry name" value="PRTase-like"/>
</dbReference>
<dbReference type="PANTHER" id="PTHR47505">
    <property type="entry name" value="DNA UTILIZATION PROTEIN YHGH"/>
    <property type="match status" value="1"/>
</dbReference>